<dbReference type="AlphaFoldDB" id="A0A5A7PT80"/>
<evidence type="ECO:0000313" key="2">
    <source>
        <dbReference type="Proteomes" id="UP000325081"/>
    </source>
</evidence>
<comment type="caution">
    <text evidence="1">The sequence shown here is derived from an EMBL/GenBank/DDBJ whole genome shotgun (WGS) entry which is preliminary data.</text>
</comment>
<reference evidence="2" key="1">
    <citation type="journal article" date="2019" name="Curr. Biol.">
        <title>Genome Sequence of Striga asiatica Provides Insight into the Evolution of Plant Parasitism.</title>
        <authorList>
            <person name="Yoshida S."/>
            <person name="Kim S."/>
            <person name="Wafula E.K."/>
            <person name="Tanskanen J."/>
            <person name="Kim Y.M."/>
            <person name="Honaas L."/>
            <person name="Yang Z."/>
            <person name="Spallek T."/>
            <person name="Conn C.E."/>
            <person name="Ichihashi Y."/>
            <person name="Cheong K."/>
            <person name="Cui S."/>
            <person name="Der J.P."/>
            <person name="Gundlach H."/>
            <person name="Jiao Y."/>
            <person name="Hori C."/>
            <person name="Ishida J.K."/>
            <person name="Kasahara H."/>
            <person name="Kiba T."/>
            <person name="Kim M.S."/>
            <person name="Koo N."/>
            <person name="Laohavisit A."/>
            <person name="Lee Y.H."/>
            <person name="Lumba S."/>
            <person name="McCourt P."/>
            <person name="Mortimer J.C."/>
            <person name="Mutuku J.M."/>
            <person name="Nomura T."/>
            <person name="Sasaki-Sekimoto Y."/>
            <person name="Seto Y."/>
            <person name="Wang Y."/>
            <person name="Wakatake T."/>
            <person name="Sakakibara H."/>
            <person name="Demura T."/>
            <person name="Yamaguchi S."/>
            <person name="Yoneyama K."/>
            <person name="Manabe R.I."/>
            <person name="Nelson D.C."/>
            <person name="Schulman A.H."/>
            <person name="Timko M.P."/>
            <person name="dePamphilis C.W."/>
            <person name="Choi D."/>
            <person name="Shirasu K."/>
        </authorList>
    </citation>
    <scope>NUCLEOTIDE SEQUENCE [LARGE SCALE GENOMIC DNA]</scope>
    <source>
        <strain evidence="2">cv. UVA1</strain>
    </source>
</reference>
<sequence>MIGKIIHPQIRDSTGIDIAAAYGRSTAEVLRLFSILLRRHQPVYLLDPRRRLHLEVRRGHTWSPGSRQRSRQRLRLHLEVGGPSRYGDQQERRCLLRRTDRDEPEWPPVEPVTALYVVGQILHAAAIDWIIYSGRHFRQCRHRAAAISHTERRVQSPVNPFVVAGDELEPHSLIFLKSAHIFVGERPPPPPGDEGHDADGTLWQTRSRGGGWDYRNLSCVSVFGPPYTCFISSKFPFLDKIMKIHILPNRFDYLELSAAVNLTLRTLVPSYYLKIEKFLDKLAANVVRVTEPNW</sequence>
<keyword evidence="2" id="KW-1185">Reference proteome</keyword>
<accession>A0A5A7PT80</accession>
<gene>
    <name evidence="1" type="ORF">STAS_12344</name>
</gene>
<dbReference type="Proteomes" id="UP000325081">
    <property type="component" value="Unassembled WGS sequence"/>
</dbReference>
<protein>
    <submittedName>
        <fullName evidence="1">Luciferase family oxidoreductase</fullName>
    </submittedName>
</protein>
<evidence type="ECO:0000313" key="1">
    <source>
        <dbReference type="EMBL" id="GER36025.1"/>
    </source>
</evidence>
<dbReference type="EMBL" id="BKCP01005072">
    <property type="protein sequence ID" value="GER36025.1"/>
    <property type="molecule type" value="Genomic_DNA"/>
</dbReference>
<proteinExistence type="predicted"/>
<name>A0A5A7PT80_STRAF</name>
<organism evidence="1 2">
    <name type="scientific">Striga asiatica</name>
    <name type="common">Asiatic witchweed</name>
    <name type="synonym">Buchnera asiatica</name>
    <dbReference type="NCBI Taxonomy" id="4170"/>
    <lineage>
        <taxon>Eukaryota</taxon>
        <taxon>Viridiplantae</taxon>
        <taxon>Streptophyta</taxon>
        <taxon>Embryophyta</taxon>
        <taxon>Tracheophyta</taxon>
        <taxon>Spermatophyta</taxon>
        <taxon>Magnoliopsida</taxon>
        <taxon>eudicotyledons</taxon>
        <taxon>Gunneridae</taxon>
        <taxon>Pentapetalae</taxon>
        <taxon>asterids</taxon>
        <taxon>lamiids</taxon>
        <taxon>Lamiales</taxon>
        <taxon>Orobanchaceae</taxon>
        <taxon>Buchnereae</taxon>
        <taxon>Striga</taxon>
    </lineage>
</organism>